<dbReference type="GO" id="GO:0016758">
    <property type="term" value="F:hexosyltransferase activity"/>
    <property type="evidence" value="ECO:0007669"/>
    <property type="project" value="InterPro"/>
</dbReference>
<dbReference type="RefSeq" id="WP_005856681.1">
    <property type="nucleotide sequence ID" value="NZ_BQOC01000001.1"/>
</dbReference>
<name>A0A174GUS4_PARDI</name>
<keyword evidence="2" id="KW-1003">Cell membrane</keyword>
<dbReference type="OrthoDB" id="1070018at2"/>
<evidence type="ECO:0000256" key="7">
    <source>
        <dbReference type="ARBA" id="ARBA00024033"/>
    </source>
</evidence>
<comment type="caution">
    <text evidence="13">The sequence shown here is derived from an EMBL/GenBank/DDBJ whole genome shotgun (WGS) entry which is preliminary data.</text>
</comment>
<evidence type="ECO:0000256" key="8">
    <source>
        <dbReference type="SAM" id="Phobius"/>
    </source>
</evidence>
<feature type="transmembrane region" description="Helical" evidence="8">
    <location>
        <begin position="159"/>
        <end position="183"/>
    </location>
</feature>
<proteinExistence type="inferred from homology"/>
<reference evidence="13" key="3">
    <citation type="journal article" date="2018" name="BMC Genomics">
        <title>Whole genome sequencing and function prediction of 133 gut anaerobes isolated from chicken caecum in pure cultures.</title>
        <authorList>
            <person name="Medvecky M."/>
            <person name="Cejkova D."/>
            <person name="Polansky O."/>
            <person name="Karasova D."/>
            <person name="Kubasova T."/>
            <person name="Cizek A."/>
            <person name="Rychlik I."/>
        </authorList>
    </citation>
    <scope>NUCLEOTIDE SEQUENCE</scope>
    <source>
        <strain evidence="13">An199</strain>
    </source>
</reference>
<keyword evidence="6 8" id="KW-0472">Membrane</keyword>
<feature type="transmembrane region" description="Helical" evidence="8">
    <location>
        <begin position="133"/>
        <end position="153"/>
    </location>
</feature>
<evidence type="ECO:0000256" key="3">
    <source>
        <dbReference type="ARBA" id="ARBA00022679"/>
    </source>
</evidence>
<comment type="similarity">
    <text evidence="7">Belongs to the glycosyltransferase 87 family.</text>
</comment>
<evidence type="ECO:0000313" key="9">
    <source>
        <dbReference type="EMBL" id="CUO66432.1"/>
    </source>
</evidence>
<evidence type="ECO:0000256" key="6">
    <source>
        <dbReference type="ARBA" id="ARBA00023136"/>
    </source>
</evidence>
<gene>
    <name evidence="13" type="ORF">B5F32_04840</name>
    <name evidence="9" type="ORF">ERS852380_02809</name>
    <name evidence="11" type="ORF">GKD66_02955</name>
    <name evidence="10" type="ORF">GKD67_01715</name>
    <name evidence="12" type="ORF">GKD70_16925</name>
</gene>
<dbReference type="EMBL" id="WKMO01000017">
    <property type="protein sequence ID" value="MSB74948.1"/>
    <property type="molecule type" value="Genomic_DNA"/>
</dbReference>
<dbReference type="Pfam" id="PF09594">
    <property type="entry name" value="GT87"/>
    <property type="match status" value="1"/>
</dbReference>
<dbReference type="InterPro" id="IPR018584">
    <property type="entry name" value="GT87"/>
</dbReference>
<feature type="transmembrane region" description="Helical" evidence="8">
    <location>
        <begin position="305"/>
        <end position="324"/>
    </location>
</feature>
<evidence type="ECO:0000256" key="1">
    <source>
        <dbReference type="ARBA" id="ARBA00004651"/>
    </source>
</evidence>
<keyword evidence="3" id="KW-0808">Transferase</keyword>
<dbReference type="Proteomes" id="UP000461276">
    <property type="component" value="Unassembled WGS sequence"/>
</dbReference>
<dbReference type="EMBL" id="NFJX01000003">
    <property type="protein sequence ID" value="OUP21142.1"/>
    <property type="molecule type" value="Genomic_DNA"/>
</dbReference>
<dbReference type="Proteomes" id="UP000195950">
    <property type="component" value="Unassembled WGS sequence"/>
</dbReference>
<sequence length="394" mass="45505">MRLKTLATHPVWREPRTVFGVWMLTGVIFAIVKLLIGKYNNYKIFEGVYWHAIEGLTLYGDHYPEYYDSNHYGILFSLIIAPFALLPEWLGIILWIAGNTALLFYAISRLPLSSTQKIIIYWYSYCELMTAQGVQQFNISVAAFILLSFVLILEKKDFWAAGIIMLGTFIKIYPIVGLAFFFFSRQKVRLLASCLFWGLVCFVIPVLYTPGFEYVISQYIDWFERLKVKNMLNMFADPQNISLLGVVRKISGNAEYSDMWLIIPGLILFCIPYLRISQYKYPAFRFMLLANVLLFVVLFSTGSEASGYIIAMIGVAIWYICSVSPHKKYTYWLWIATLVIVGLSTTELVPSIVRNGLIRPYVIKAWPCIVVWLTICYEMCFLDFSHSPYKHITT</sequence>
<evidence type="ECO:0000313" key="15">
    <source>
        <dbReference type="Proteomes" id="UP000195950"/>
    </source>
</evidence>
<comment type="subcellular location">
    <subcellularLocation>
        <location evidence="1">Cell membrane</location>
        <topology evidence="1">Multi-pass membrane protein</topology>
    </subcellularLocation>
</comment>
<feature type="transmembrane region" description="Helical" evidence="8">
    <location>
        <begin position="331"/>
        <end position="349"/>
    </location>
</feature>
<feature type="transmembrane region" description="Helical" evidence="8">
    <location>
        <begin position="259"/>
        <end position="276"/>
    </location>
</feature>
<keyword evidence="5 8" id="KW-1133">Transmembrane helix</keyword>
<evidence type="ECO:0000313" key="12">
    <source>
        <dbReference type="EMBL" id="MSB74948.1"/>
    </source>
</evidence>
<protein>
    <submittedName>
        <fullName evidence="10">DUF2029 domain-containing protein</fullName>
    </submittedName>
    <submittedName>
        <fullName evidence="9">Protein of uncharacterized function (DUF2029)</fullName>
    </submittedName>
</protein>
<evidence type="ECO:0000313" key="16">
    <source>
        <dbReference type="Proteomes" id="UP000441358"/>
    </source>
</evidence>
<feature type="transmembrane region" description="Helical" evidence="8">
    <location>
        <begin position="19"/>
        <end position="36"/>
    </location>
</feature>
<feature type="transmembrane region" description="Helical" evidence="8">
    <location>
        <begin position="69"/>
        <end position="86"/>
    </location>
</feature>
<dbReference type="Proteomes" id="UP000441358">
    <property type="component" value="Unassembled WGS sequence"/>
</dbReference>
<dbReference type="AlphaFoldDB" id="A0A174GUS4"/>
<keyword evidence="4 8" id="KW-0812">Transmembrane</keyword>
<evidence type="ECO:0000313" key="10">
    <source>
        <dbReference type="EMBL" id="MRY91975.1"/>
    </source>
</evidence>
<reference evidence="9 14" key="1">
    <citation type="submission" date="2015-09" db="EMBL/GenBank/DDBJ databases">
        <authorList>
            <consortium name="Pathogen Informatics"/>
        </authorList>
    </citation>
    <scope>NUCLEOTIDE SEQUENCE [LARGE SCALE GENOMIC DNA]</scope>
    <source>
        <strain evidence="9 14">2789STDY5608822</strain>
    </source>
</reference>
<evidence type="ECO:0000256" key="2">
    <source>
        <dbReference type="ARBA" id="ARBA00022475"/>
    </source>
</evidence>
<reference evidence="15" key="2">
    <citation type="submission" date="2017-04" db="EMBL/GenBank/DDBJ databases">
        <title>Function of individual gut microbiota members based on whole genome sequencing of pure cultures obtained from chicken caecum.</title>
        <authorList>
            <person name="Medvecky M."/>
            <person name="Cejkova D."/>
            <person name="Polansky O."/>
            <person name="Karasova D."/>
            <person name="Kubasova T."/>
            <person name="Cizek A."/>
            <person name="Rychlik I."/>
        </authorList>
    </citation>
    <scope>NUCLEOTIDE SEQUENCE [LARGE SCALE GENOMIC DNA]</scope>
    <source>
        <strain evidence="15">An199</strain>
    </source>
</reference>
<dbReference type="Proteomes" id="UP000441609">
    <property type="component" value="Unassembled WGS sequence"/>
</dbReference>
<dbReference type="Proteomes" id="UP000095455">
    <property type="component" value="Unassembled WGS sequence"/>
</dbReference>
<evidence type="ECO:0000256" key="4">
    <source>
        <dbReference type="ARBA" id="ARBA00022692"/>
    </source>
</evidence>
<accession>A0A174GUS4</accession>
<organism evidence="13 15">
    <name type="scientific">Parabacteroides distasonis</name>
    <dbReference type="NCBI Taxonomy" id="823"/>
    <lineage>
        <taxon>Bacteria</taxon>
        <taxon>Pseudomonadati</taxon>
        <taxon>Bacteroidota</taxon>
        <taxon>Bacteroidia</taxon>
        <taxon>Bacteroidales</taxon>
        <taxon>Tannerellaceae</taxon>
        <taxon>Parabacteroides</taxon>
    </lineage>
</organism>
<reference evidence="16 17" key="4">
    <citation type="journal article" date="2019" name="Nat. Med.">
        <title>A library of human gut bacterial isolates paired with longitudinal multiomics data enables mechanistic microbiome research.</title>
        <authorList>
            <person name="Poyet M."/>
            <person name="Groussin M."/>
            <person name="Gibbons S.M."/>
            <person name="Avila-Pacheco J."/>
            <person name="Jiang X."/>
            <person name="Kearney S.M."/>
            <person name="Perrotta A.R."/>
            <person name="Berdy B."/>
            <person name="Zhao S."/>
            <person name="Lieberman T.D."/>
            <person name="Swanson P.K."/>
            <person name="Smith M."/>
            <person name="Roesemann S."/>
            <person name="Alexander J.E."/>
            <person name="Rich S.A."/>
            <person name="Livny J."/>
            <person name="Vlamakis H."/>
            <person name="Clish C."/>
            <person name="Bullock K."/>
            <person name="Deik A."/>
            <person name="Scott J."/>
            <person name="Pierce K.A."/>
            <person name="Xavier R.J."/>
            <person name="Alm E.J."/>
        </authorList>
    </citation>
    <scope>NUCLEOTIDE SEQUENCE [LARGE SCALE GENOMIC DNA]</scope>
    <source>
        <strain evidence="12 17">BIOML-A20</strain>
        <strain evidence="11 16">BIOML-A32</strain>
        <strain evidence="10 18">BIOML-A9</strain>
    </source>
</reference>
<dbReference type="GO" id="GO:0005886">
    <property type="term" value="C:plasma membrane"/>
    <property type="evidence" value="ECO:0007669"/>
    <property type="project" value="UniProtKB-SubCell"/>
</dbReference>
<evidence type="ECO:0000313" key="11">
    <source>
        <dbReference type="EMBL" id="MRZ49219.1"/>
    </source>
</evidence>
<evidence type="ECO:0000313" key="14">
    <source>
        <dbReference type="Proteomes" id="UP000095455"/>
    </source>
</evidence>
<feature type="transmembrane region" description="Helical" evidence="8">
    <location>
        <begin position="190"/>
        <end position="208"/>
    </location>
</feature>
<evidence type="ECO:0000313" key="13">
    <source>
        <dbReference type="EMBL" id="OUP21142.1"/>
    </source>
</evidence>
<evidence type="ECO:0000313" key="18">
    <source>
        <dbReference type="Proteomes" id="UP000461276"/>
    </source>
</evidence>
<dbReference type="EMBL" id="WKMC01000001">
    <property type="protein sequence ID" value="MRZ49219.1"/>
    <property type="molecule type" value="Genomic_DNA"/>
</dbReference>
<evidence type="ECO:0000256" key="5">
    <source>
        <dbReference type="ARBA" id="ARBA00022989"/>
    </source>
</evidence>
<dbReference type="EMBL" id="WKMY01000001">
    <property type="protein sequence ID" value="MRY91975.1"/>
    <property type="molecule type" value="Genomic_DNA"/>
</dbReference>
<feature type="transmembrane region" description="Helical" evidence="8">
    <location>
        <begin position="92"/>
        <end position="112"/>
    </location>
</feature>
<feature type="transmembrane region" description="Helical" evidence="8">
    <location>
        <begin position="361"/>
        <end position="382"/>
    </location>
</feature>
<evidence type="ECO:0000313" key="17">
    <source>
        <dbReference type="Proteomes" id="UP000441609"/>
    </source>
</evidence>
<dbReference type="EMBL" id="CYYK01000010">
    <property type="protein sequence ID" value="CUO66432.1"/>
    <property type="molecule type" value="Genomic_DNA"/>
</dbReference>